<sequence length="73" mass="8319">MVKKIVHLIRTLCQVGVALSTSHCRGLIVGVLRQDLPEIFAVKEKDGSMFKCSDSWVQTFLYDQLQYTMRKGT</sequence>
<comment type="caution">
    <text evidence="1">The sequence shown here is derived from an EMBL/GenBank/DDBJ whole genome shotgun (WGS) entry which is preliminary data.</text>
</comment>
<organism evidence="1 2">
    <name type="scientific">Suillus placidus</name>
    <dbReference type="NCBI Taxonomy" id="48579"/>
    <lineage>
        <taxon>Eukaryota</taxon>
        <taxon>Fungi</taxon>
        <taxon>Dikarya</taxon>
        <taxon>Basidiomycota</taxon>
        <taxon>Agaricomycotina</taxon>
        <taxon>Agaricomycetes</taxon>
        <taxon>Agaricomycetidae</taxon>
        <taxon>Boletales</taxon>
        <taxon>Suillineae</taxon>
        <taxon>Suillaceae</taxon>
        <taxon>Suillus</taxon>
    </lineage>
</organism>
<dbReference type="AlphaFoldDB" id="A0A9P7CX15"/>
<evidence type="ECO:0000313" key="2">
    <source>
        <dbReference type="Proteomes" id="UP000714275"/>
    </source>
</evidence>
<protein>
    <submittedName>
        <fullName evidence="1">Uncharacterized protein</fullName>
    </submittedName>
</protein>
<dbReference type="EMBL" id="JABBWD010000070">
    <property type="protein sequence ID" value="KAG1769714.1"/>
    <property type="molecule type" value="Genomic_DNA"/>
</dbReference>
<gene>
    <name evidence="1" type="ORF">EV702DRAFT_978535</name>
</gene>
<keyword evidence="2" id="KW-1185">Reference proteome</keyword>
<proteinExistence type="predicted"/>
<reference evidence="1" key="1">
    <citation type="journal article" date="2020" name="New Phytol.">
        <title>Comparative genomics reveals dynamic genome evolution in host specialist ectomycorrhizal fungi.</title>
        <authorList>
            <person name="Lofgren L.A."/>
            <person name="Nguyen N.H."/>
            <person name="Vilgalys R."/>
            <person name="Ruytinx J."/>
            <person name="Liao H.L."/>
            <person name="Branco S."/>
            <person name="Kuo A."/>
            <person name="LaButti K."/>
            <person name="Lipzen A."/>
            <person name="Andreopoulos W."/>
            <person name="Pangilinan J."/>
            <person name="Riley R."/>
            <person name="Hundley H."/>
            <person name="Na H."/>
            <person name="Barry K."/>
            <person name="Grigoriev I.V."/>
            <person name="Stajich J.E."/>
            <person name="Kennedy P.G."/>
        </authorList>
    </citation>
    <scope>NUCLEOTIDE SEQUENCE</scope>
    <source>
        <strain evidence="1">DOB743</strain>
    </source>
</reference>
<dbReference type="OrthoDB" id="3341102at2759"/>
<name>A0A9P7CX15_9AGAM</name>
<accession>A0A9P7CX15</accession>
<dbReference type="Proteomes" id="UP000714275">
    <property type="component" value="Unassembled WGS sequence"/>
</dbReference>
<evidence type="ECO:0000313" key="1">
    <source>
        <dbReference type="EMBL" id="KAG1769714.1"/>
    </source>
</evidence>